<sequence length="974" mass="103729">MSFVEPSTAGSDGYDVDGASATGSHCGADGAPGVLRVHAGEGHHRCALLPVDADVGLPEEQPHSDDLDEAKPGDCDGVEEGHLGDDEQGEDDQADADLGDGTAGDYCDIDDGHPSEGGRSTLVPRGSLGYFQGAERHRRKRCSPSFPLIEEHYLEPVKCTPGEAALPPQCSSVFHCTEHGGTQCRHWLIRDPVLGWSDDALRLAANVVVRAAVWMPSQEVYVRSLQHPGPPTYSTAMAARESLRLAMCGRVPGYESSTARSARCSFRGANDWDALSDADLKDAIKYAAQSVRLAKNDLTKGHVALISRGDGQRDQVLLAAKHAVLRKCAIAAASEYRRRGAAALLRKDSSVLHCAGAGAVGRIRRYLELGDTHKRLRVHNNKHWDARRGNRDKDDVSDDNDGGIFFENSNVEFDGCYAPEERDPVGMEELLIEAESFLEDEDGQGALKILAVGFDVMLAIQQTLDSCSVVGMTNADVEALPLALMTFAADGGTVRRREITAITGEDADAGGAEGLLCGSVNGSGADAAPARRRLLLDPVIRVCGDFSMLHWVCGLTGGSDHGRCPFSVGCLLSQYPYPRYHTGTKQTRDMNAVSGQWELAVLNVANWAAGHGGACTFHEGEAFVSCPIQLQAPVLHCTGTISKQLVHFILACLPEDVAGSSLRTISAITGKGNVESLYLTEFRELVASAVACPAIFTDYLDPLRSRVSFVSGDAIEGHIRAVGRYLHNRVNSASQTALFSDLAAVRDASLACITRQAHPSSLVFTKYVHVCRCWTSLAAGGDKDFETIFSMAKADKDLTVEERGDGADVIITLPLHGRVDANGERRRDANEKVRLGKEETLRRGLRFRQRTVRACFCGKLTGGTQSAIVTFLLEKRARGAALATALAAAAASGAASPASRAPADLPGGALSESGGSGLQQASDQGHGSASEGSGASSNEQSCDSRTRRPTGAQEPKTTRRKALIAGMPSNDPPR</sequence>
<organism evidence="1 2">
    <name type="scientific">Pyropia yezoensis</name>
    <name type="common">Susabi-nori</name>
    <name type="synonym">Porphyra yezoensis</name>
    <dbReference type="NCBI Taxonomy" id="2788"/>
    <lineage>
        <taxon>Eukaryota</taxon>
        <taxon>Rhodophyta</taxon>
        <taxon>Bangiophyceae</taxon>
        <taxon>Bangiales</taxon>
        <taxon>Bangiaceae</taxon>
        <taxon>Pyropia</taxon>
    </lineage>
</organism>
<protein>
    <submittedName>
        <fullName evidence="1">Uncharacterized protein</fullName>
    </submittedName>
</protein>
<proteinExistence type="predicted"/>
<dbReference type="Proteomes" id="UP000798662">
    <property type="component" value="Chromosome 1"/>
</dbReference>
<keyword evidence="2" id="KW-1185">Reference proteome</keyword>
<reference evidence="1" key="1">
    <citation type="submission" date="2019-11" db="EMBL/GenBank/DDBJ databases">
        <title>Nori genome reveals adaptations in red seaweeds to the harsh intertidal environment.</title>
        <authorList>
            <person name="Wang D."/>
            <person name="Mao Y."/>
        </authorList>
    </citation>
    <scope>NUCLEOTIDE SEQUENCE</scope>
    <source>
        <tissue evidence="1">Gametophyte</tissue>
    </source>
</reference>
<comment type="caution">
    <text evidence="1">The sequence shown here is derived from an EMBL/GenBank/DDBJ whole genome shotgun (WGS) entry which is preliminary data.</text>
</comment>
<evidence type="ECO:0000313" key="2">
    <source>
        <dbReference type="Proteomes" id="UP000798662"/>
    </source>
</evidence>
<gene>
    <name evidence="1" type="ORF">I4F81_003152</name>
</gene>
<accession>A0ACC3BRI3</accession>
<dbReference type="EMBL" id="CM020618">
    <property type="protein sequence ID" value="KAK1860564.1"/>
    <property type="molecule type" value="Genomic_DNA"/>
</dbReference>
<evidence type="ECO:0000313" key="1">
    <source>
        <dbReference type="EMBL" id="KAK1860564.1"/>
    </source>
</evidence>
<name>A0ACC3BRI3_PYRYE</name>